<protein>
    <submittedName>
        <fullName evidence="4">Uncharacterized protein</fullName>
    </submittedName>
</protein>
<dbReference type="InterPro" id="IPR050182">
    <property type="entry name" value="Cytochrome_P450_fam2"/>
</dbReference>
<dbReference type="Proteomes" id="UP000826234">
    <property type="component" value="Unassembled WGS sequence"/>
</dbReference>
<name>A0ABQ7SMM6_PHRPL</name>
<dbReference type="EMBL" id="JAIPUX010005289">
    <property type="protein sequence ID" value="KAH0618557.1"/>
    <property type="molecule type" value="Genomic_DNA"/>
</dbReference>
<keyword evidence="5" id="KW-1185">Reference proteome</keyword>
<dbReference type="PANTHER" id="PTHR24300:SF177">
    <property type="entry name" value="CYTOCHROME P450 2J2"/>
    <property type="match status" value="1"/>
</dbReference>
<dbReference type="Gene3D" id="1.10.630.10">
    <property type="entry name" value="Cytochrome P450"/>
    <property type="match status" value="1"/>
</dbReference>
<dbReference type="SUPFAM" id="SSF48264">
    <property type="entry name" value="Cytochrome P450"/>
    <property type="match status" value="1"/>
</dbReference>
<evidence type="ECO:0000256" key="2">
    <source>
        <dbReference type="ARBA" id="ARBA00022723"/>
    </source>
</evidence>
<keyword evidence="3" id="KW-0408">Iron</keyword>
<dbReference type="InterPro" id="IPR001128">
    <property type="entry name" value="Cyt_P450"/>
</dbReference>
<proteinExistence type="inferred from homology"/>
<sequence>MKGLTILILPLPTFSSSPGQPFDPHHLINNAVSNVICSITFGNRFDYHNSQFQKLLHLLDELGQILAGIWGMVRPVCNTVGSNSQN</sequence>
<evidence type="ECO:0000256" key="1">
    <source>
        <dbReference type="ARBA" id="ARBA00010617"/>
    </source>
</evidence>
<comment type="caution">
    <text evidence="4">The sequence shown here is derived from an EMBL/GenBank/DDBJ whole genome shotgun (WGS) entry which is preliminary data.</text>
</comment>
<comment type="similarity">
    <text evidence="1">Belongs to the cytochrome P450 family.</text>
</comment>
<dbReference type="PANTHER" id="PTHR24300">
    <property type="entry name" value="CYTOCHROME P450 508A4-RELATED"/>
    <property type="match status" value="1"/>
</dbReference>
<dbReference type="InterPro" id="IPR036396">
    <property type="entry name" value="Cyt_P450_sf"/>
</dbReference>
<accession>A0ABQ7SMM6</accession>
<dbReference type="Pfam" id="PF00067">
    <property type="entry name" value="p450"/>
    <property type="match status" value="1"/>
</dbReference>
<evidence type="ECO:0000313" key="4">
    <source>
        <dbReference type="EMBL" id="KAH0618557.1"/>
    </source>
</evidence>
<gene>
    <name evidence="4" type="ORF">JD844_017889</name>
</gene>
<reference evidence="4 5" key="1">
    <citation type="journal article" date="2022" name="Gigascience">
        <title>A chromosome-level genome assembly and annotation of the desert horned lizard, Phrynosoma platyrhinos, provides insight into chromosomal rearrangements among reptiles.</title>
        <authorList>
            <person name="Koochekian N."/>
            <person name="Ascanio A."/>
            <person name="Farleigh K."/>
            <person name="Card D.C."/>
            <person name="Schield D.R."/>
            <person name="Castoe T.A."/>
            <person name="Jezkova T."/>
        </authorList>
    </citation>
    <scope>NUCLEOTIDE SEQUENCE [LARGE SCALE GENOMIC DNA]</scope>
    <source>
        <strain evidence="4">NK-2021</strain>
    </source>
</reference>
<keyword evidence="2" id="KW-0479">Metal-binding</keyword>
<organism evidence="4 5">
    <name type="scientific">Phrynosoma platyrhinos</name>
    <name type="common">Desert horned lizard</name>
    <dbReference type="NCBI Taxonomy" id="52577"/>
    <lineage>
        <taxon>Eukaryota</taxon>
        <taxon>Metazoa</taxon>
        <taxon>Chordata</taxon>
        <taxon>Craniata</taxon>
        <taxon>Vertebrata</taxon>
        <taxon>Euteleostomi</taxon>
        <taxon>Lepidosauria</taxon>
        <taxon>Squamata</taxon>
        <taxon>Bifurcata</taxon>
        <taxon>Unidentata</taxon>
        <taxon>Episquamata</taxon>
        <taxon>Toxicofera</taxon>
        <taxon>Iguania</taxon>
        <taxon>Phrynosomatidae</taxon>
        <taxon>Phrynosomatinae</taxon>
        <taxon>Phrynosoma</taxon>
    </lineage>
</organism>
<evidence type="ECO:0000313" key="5">
    <source>
        <dbReference type="Proteomes" id="UP000826234"/>
    </source>
</evidence>
<evidence type="ECO:0000256" key="3">
    <source>
        <dbReference type="ARBA" id="ARBA00023004"/>
    </source>
</evidence>